<keyword evidence="4 11" id="KW-0138">CF(0)</keyword>
<evidence type="ECO:0000313" key="13">
    <source>
        <dbReference type="Proteomes" id="UP001150569"/>
    </source>
</evidence>
<name>A0A9W8ACQ6_9FUNG</name>
<dbReference type="GO" id="GO:0045259">
    <property type="term" value="C:proton-transporting ATP synthase complex"/>
    <property type="evidence" value="ECO:0007669"/>
    <property type="project" value="UniProtKB-UniRule"/>
</dbReference>
<keyword evidence="10 11" id="KW-0066">ATP synthesis</keyword>
<evidence type="ECO:0000256" key="2">
    <source>
        <dbReference type="ARBA" id="ARBA00007333"/>
    </source>
</evidence>
<dbReference type="OrthoDB" id="2125027at2759"/>
<evidence type="ECO:0000256" key="8">
    <source>
        <dbReference type="ARBA" id="ARBA00023128"/>
    </source>
</evidence>
<evidence type="ECO:0000256" key="5">
    <source>
        <dbReference type="ARBA" id="ARBA00022781"/>
    </source>
</evidence>
<dbReference type="AlphaFoldDB" id="A0A9W8ACQ6"/>
<dbReference type="InterPro" id="IPR008386">
    <property type="entry name" value="ATP_synth_F0_esu_mt"/>
</dbReference>
<evidence type="ECO:0000256" key="7">
    <source>
        <dbReference type="ARBA" id="ARBA00023065"/>
    </source>
</evidence>
<accession>A0A9W8ACQ6</accession>
<comment type="subcellular location">
    <subcellularLocation>
        <location evidence="1 11">Mitochondrion inner membrane</location>
    </subcellularLocation>
</comment>
<dbReference type="GO" id="GO:0005743">
    <property type="term" value="C:mitochondrial inner membrane"/>
    <property type="evidence" value="ECO:0007669"/>
    <property type="project" value="UniProtKB-SubCell"/>
</dbReference>
<dbReference type="GO" id="GO:0015078">
    <property type="term" value="F:proton transmembrane transporter activity"/>
    <property type="evidence" value="ECO:0007669"/>
    <property type="project" value="InterPro"/>
</dbReference>
<evidence type="ECO:0000256" key="11">
    <source>
        <dbReference type="RuleBase" id="RU367005"/>
    </source>
</evidence>
<keyword evidence="7 11" id="KW-0406">Ion transport</keyword>
<sequence>MATPLVKYLRWGALTLGVTYGFTHNNALHKKKEQQIQREEYRHKEELIARAKAEYASLKAAQSSSSVITDPESPQFDLEKYLLSVDSSAKA</sequence>
<keyword evidence="8 11" id="KW-0496">Mitochondrion</keyword>
<dbReference type="GO" id="GO:0015986">
    <property type="term" value="P:proton motive force-driven ATP synthesis"/>
    <property type="evidence" value="ECO:0007669"/>
    <property type="project" value="InterPro"/>
</dbReference>
<comment type="function">
    <text evidence="11">Subunit e, of the mitochondrial membrane ATP synthase complex (F(1)F(0) ATP synthase or Complex V) that produces ATP from ADP in the presence of a proton gradient across the membrane which is generated by electron transport complexes of the respiratory chain. ATP synthase complex consist of a soluble F(1) head domain - the catalytic core - and a membrane F(1) domain - the membrane proton channel. These two domains are linked by a central stalk rotating inside the F(1) region and a stationary peripheral stalk. During catalysis, ATP synthesis in the catalytic domain of F(1) is coupled via a rotary mechanism of the central stalk subunits to proton translocation. In vivo, can only synthesize ATP although its ATP hydrolase activity can be activated artificially in vitro. Part of the complex F(0) domain.</text>
</comment>
<evidence type="ECO:0000313" key="12">
    <source>
        <dbReference type="EMBL" id="KAJ1926526.1"/>
    </source>
</evidence>
<keyword evidence="9" id="KW-0472">Membrane</keyword>
<evidence type="ECO:0000256" key="4">
    <source>
        <dbReference type="ARBA" id="ARBA00022547"/>
    </source>
</evidence>
<protein>
    <recommendedName>
        <fullName evidence="11">ATP synthase F(0) complex subunit e, mitochondrial</fullName>
    </recommendedName>
</protein>
<organism evidence="12 13">
    <name type="scientific">Tieghemiomyces parasiticus</name>
    <dbReference type="NCBI Taxonomy" id="78921"/>
    <lineage>
        <taxon>Eukaryota</taxon>
        <taxon>Fungi</taxon>
        <taxon>Fungi incertae sedis</taxon>
        <taxon>Zoopagomycota</taxon>
        <taxon>Kickxellomycotina</taxon>
        <taxon>Dimargaritomycetes</taxon>
        <taxon>Dimargaritales</taxon>
        <taxon>Dimargaritaceae</taxon>
        <taxon>Tieghemiomyces</taxon>
    </lineage>
</organism>
<dbReference type="Proteomes" id="UP001150569">
    <property type="component" value="Unassembled WGS sequence"/>
</dbReference>
<gene>
    <name evidence="12" type="primary">TIM11_1</name>
    <name evidence="12" type="ORF">IWQ60_003701</name>
</gene>
<keyword evidence="5 11" id="KW-0375">Hydrogen ion transport</keyword>
<evidence type="ECO:0000256" key="1">
    <source>
        <dbReference type="ARBA" id="ARBA00004273"/>
    </source>
</evidence>
<comment type="similarity">
    <text evidence="2 11">Belongs to the ATPase e subunit family.</text>
</comment>
<comment type="subunit">
    <text evidence="11">F-type ATPases have 2 components, CF(1) - the catalytic core - and CF(0) - the membrane proton channel. CF(1) and CF(0) have multiple subunits.</text>
</comment>
<evidence type="ECO:0000256" key="3">
    <source>
        <dbReference type="ARBA" id="ARBA00022448"/>
    </source>
</evidence>
<comment type="caution">
    <text evidence="12">The sequence shown here is derived from an EMBL/GenBank/DDBJ whole genome shotgun (WGS) entry which is preliminary data.</text>
</comment>
<keyword evidence="3 11" id="KW-0813">Transport</keyword>
<evidence type="ECO:0000256" key="9">
    <source>
        <dbReference type="ARBA" id="ARBA00023136"/>
    </source>
</evidence>
<reference evidence="12" key="1">
    <citation type="submission" date="2022-07" db="EMBL/GenBank/DDBJ databases">
        <title>Phylogenomic reconstructions and comparative analyses of Kickxellomycotina fungi.</title>
        <authorList>
            <person name="Reynolds N.K."/>
            <person name="Stajich J.E."/>
            <person name="Barry K."/>
            <person name="Grigoriev I.V."/>
            <person name="Crous P."/>
            <person name="Smith M.E."/>
        </authorList>
    </citation>
    <scope>NUCLEOTIDE SEQUENCE</scope>
    <source>
        <strain evidence="12">RSA 861</strain>
    </source>
</reference>
<proteinExistence type="inferred from homology"/>
<dbReference type="EMBL" id="JANBPT010000164">
    <property type="protein sequence ID" value="KAJ1926526.1"/>
    <property type="molecule type" value="Genomic_DNA"/>
</dbReference>
<keyword evidence="6 11" id="KW-0999">Mitochondrion inner membrane</keyword>
<evidence type="ECO:0000256" key="10">
    <source>
        <dbReference type="ARBA" id="ARBA00023310"/>
    </source>
</evidence>
<dbReference type="Pfam" id="PF05680">
    <property type="entry name" value="ATP-synt_E"/>
    <property type="match status" value="1"/>
</dbReference>
<keyword evidence="13" id="KW-1185">Reference proteome</keyword>
<evidence type="ECO:0000256" key="6">
    <source>
        <dbReference type="ARBA" id="ARBA00022792"/>
    </source>
</evidence>